<evidence type="ECO:0000313" key="6">
    <source>
        <dbReference type="Proteomes" id="UP000005444"/>
    </source>
</evidence>
<keyword evidence="2" id="KW-0238">DNA-binding</keyword>
<dbReference type="GO" id="GO:0003677">
    <property type="term" value="F:DNA binding"/>
    <property type="evidence" value="ECO:0007669"/>
    <property type="project" value="UniProtKB-KW"/>
</dbReference>
<dbReference type="SUPFAM" id="SSF46785">
    <property type="entry name" value="Winged helix' DNA-binding domain"/>
    <property type="match status" value="1"/>
</dbReference>
<dbReference type="PANTHER" id="PTHR35790">
    <property type="entry name" value="HTH-TYPE TRANSCRIPTIONAL REGULATOR PCHR"/>
    <property type="match status" value="1"/>
</dbReference>
<dbReference type="Gene3D" id="1.10.10.10">
    <property type="entry name" value="Winged helix-like DNA-binding domain superfamily/Winged helix DNA-binding domain"/>
    <property type="match status" value="1"/>
</dbReference>
<proteinExistence type="predicted"/>
<dbReference type="GO" id="GO:0003700">
    <property type="term" value="F:DNA-binding transcription factor activity"/>
    <property type="evidence" value="ECO:0007669"/>
    <property type="project" value="InterPro"/>
</dbReference>
<dbReference type="InterPro" id="IPR052067">
    <property type="entry name" value="Metal_resp_HTH_trans_reg"/>
</dbReference>
<name>G8PEC8_PEDCP</name>
<reference evidence="5 6" key="1">
    <citation type="journal article" date="2012" name="J. Bacteriol.">
        <title>Complete Genome Sequence of the Beer Spoilage Organism Pediococcus claussenii ATCC BAA-344T.</title>
        <authorList>
            <person name="Pittet V."/>
            <person name="Abegunde T."/>
            <person name="Marfleet T."/>
            <person name="Haakensen M."/>
            <person name="Morrow K."/>
            <person name="Jayaprakash T."/>
            <person name="Schroeder K."/>
            <person name="Trost B."/>
            <person name="Byrns S."/>
            <person name="Bergsveinson J."/>
            <person name="Kusalik A."/>
            <person name="Ziola B."/>
        </authorList>
    </citation>
    <scope>NUCLEOTIDE SEQUENCE [LARGE SCALE GENOMIC DNA]</scope>
    <source>
        <strain evidence="5 6">ATCC BAA-344</strain>
    </source>
</reference>
<dbReference type="PROSITE" id="PS50995">
    <property type="entry name" value="HTH_MARR_2"/>
    <property type="match status" value="1"/>
</dbReference>
<keyword evidence="6" id="KW-1185">Reference proteome</keyword>
<evidence type="ECO:0000256" key="2">
    <source>
        <dbReference type="ARBA" id="ARBA00023125"/>
    </source>
</evidence>
<keyword evidence="3" id="KW-0804">Transcription</keyword>
<evidence type="ECO:0000256" key="3">
    <source>
        <dbReference type="ARBA" id="ARBA00023163"/>
    </source>
</evidence>
<gene>
    <name evidence="5" type="ordered locus">PECL_54</name>
</gene>
<dbReference type="eggNOG" id="COG1846">
    <property type="taxonomic scope" value="Bacteria"/>
</dbReference>
<evidence type="ECO:0000256" key="1">
    <source>
        <dbReference type="ARBA" id="ARBA00023015"/>
    </source>
</evidence>
<dbReference type="EMBL" id="CP003137">
    <property type="protein sequence ID" value="AEV94389.1"/>
    <property type="molecule type" value="Genomic_DNA"/>
</dbReference>
<dbReference type="HOGENOM" id="CLU_083287_11_2_9"/>
<dbReference type="KEGG" id="pce:PECL_54"/>
<keyword evidence="1" id="KW-0805">Transcription regulation</keyword>
<dbReference type="PANTHER" id="PTHR35790:SF4">
    <property type="entry name" value="HTH-TYPE TRANSCRIPTIONAL REGULATOR PCHR"/>
    <property type="match status" value="1"/>
</dbReference>
<dbReference type="InterPro" id="IPR000835">
    <property type="entry name" value="HTH_MarR-typ"/>
</dbReference>
<dbReference type="InterPro" id="IPR036388">
    <property type="entry name" value="WH-like_DNA-bd_sf"/>
</dbReference>
<dbReference type="InterPro" id="IPR036390">
    <property type="entry name" value="WH_DNA-bd_sf"/>
</dbReference>
<evidence type="ECO:0000313" key="5">
    <source>
        <dbReference type="EMBL" id="AEV94389.1"/>
    </source>
</evidence>
<sequence length="161" mass="18489">MIIISQLEELKKALDEYIKVSESSTHREARFLHRKLLEHNLPKDTLDGVNILALHFVQMVGTDQPIRGVELTEKMGVTKGATSKITARLINKRLIFKAHQGDNKKDIYYSLTDLGKQVYQIHEELHKREAADMKDVLASFSQKQIDDAVKILSEINFYRKG</sequence>
<organism evidence="5 6">
    <name type="scientific">Pediococcus claussenii (strain ATCC BAA-344 / DSM 14800 / JCM 18046 / KCTC 3811 / LMG 21948 / P06)</name>
    <dbReference type="NCBI Taxonomy" id="701521"/>
    <lineage>
        <taxon>Bacteria</taxon>
        <taxon>Bacillati</taxon>
        <taxon>Bacillota</taxon>
        <taxon>Bacilli</taxon>
        <taxon>Lactobacillales</taxon>
        <taxon>Lactobacillaceae</taxon>
        <taxon>Pediococcus</taxon>
    </lineage>
</organism>
<dbReference type="AlphaFoldDB" id="G8PEC8"/>
<dbReference type="Pfam" id="PF13463">
    <property type="entry name" value="HTH_27"/>
    <property type="match status" value="1"/>
</dbReference>
<evidence type="ECO:0000259" key="4">
    <source>
        <dbReference type="PROSITE" id="PS50995"/>
    </source>
</evidence>
<accession>G8PEC8</accession>
<dbReference type="Proteomes" id="UP000005444">
    <property type="component" value="Chromosome"/>
</dbReference>
<dbReference type="STRING" id="701521.PECL_54"/>
<feature type="domain" description="HTH marR-type" evidence="4">
    <location>
        <begin position="1"/>
        <end position="157"/>
    </location>
</feature>
<dbReference type="SMART" id="SM00347">
    <property type="entry name" value="HTH_MARR"/>
    <property type="match status" value="1"/>
</dbReference>
<dbReference type="PATRIC" id="fig|701521.8.peg.52"/>
<dbReference type="RefSeq" id="WP_014214587.1">
    <property type="nucleotide sequence ID" value="NC_016605.1"/>
</dbReference>
<protein>
    <submittedName>
        <fullName evidence="5">Transcriptional regulator, MarR family</fullName>
    </submittedName>
</protein>